<dbReference type="InterPro" id="IPR001811">
    <property type="entry name" value="Chemokine_IL8-like_dom"/>
</dbReference>
<keyword evidence="1" id="KW-0202">Cytokine</keyword>
<feature type="chain" id="PRO_5027762884" evidence="2">
    <location>
        <begin position="25"/>
        <end position="92"/>
    </location>
</feature>
<dbReference type="PANTHER" id="PTHR12015">
    <property type="entry name" value="SMALL INDUCIBLE CYTOKINE A"/>
    <property type="match status" value="1"/>
</dbReference>
<organism evidence="4 5">
    <name type="scientific">Carassius auratus</name>
    <name type="common">Goldfish</name>
    <dbReference type="NCBI Taxonomy" id="7957"/>
    <lineage>
        <taxon>Eukaryota</taxon>
        <taxon>Metazoa</taxon>
        <taxon>Chordata</taxon>
        <taxon>Craniata</taxon>
        <taxon>Vertebrata</taxon>
        <taxon>Euteleostomi</taxon>
        <taxon>Actinopterygii</taxon>
        <taxon>Neopterygii</taxon>
        <taxon>Teleostei</taxon>
        <taxon>Ostariophysi</taxon>
        <taxon>Cypriniformes</taxon>
        <taxon>Cyprinidae</taxon>
        <taxon>Cyprininae</taxon>
        <taxon>Carassius</taxon>
    </lineage>
</organism>
<sequence>MRSLVCLPFCLVMFLFCLIAETSQQPSTCCLQTSKKRIPMNRVLSYTVQEAGVCHISAIVLFTVRQKIRCIDPDSEWIKDLMRTVDQKNGQN</sequence>
<dbReference type="OrthoDB" id="8900217at2759"/>
<protein>
    <submittedName>
        <fullName evidence="5">Eotaxin-like</fullName>
    </submittedName>
</protein>
<dbReference type="SMART" id="SM00199">
    <property type="entry name" value="SCY"/>
    <property type="match status" value="1"/>
</dbReference>
<dbReference type="GO" id="GO:0005615">
    <property type="term" value="C:extracellular space"/>
    <property type="evidence" value="ECO:0007669"/>
    <property type="project" value="UniProtKB-KW"/>
</dbReference>
<keyword evidence="2" id="KW-0732">Signal</keyword>
<evidence type="ECO:0000259" key="3">
    <source>
        <dbReference type="SMART" id="SM00199"/>
    </source>
</evidence>
<dbReference type="CDD" id="cd00169">
    <property type="entry name" value="Chemokine"/>
    <property type="match status" value="1"/>
</dbReference>
<proteinExistence type="predicted"/>
<dbReference type="Gene3D" id="2.40.50.40">
    <property type="match status" value="1"/>
</dbReference>
<dbReference type="InterPro" id="IPR036048">
    <property type="entry name" value="Interleukin_8-like_sf"/>
</dbReference>
<evidence type="ECO:0000313" key="5">
    <source>
        <dbReference type="RefSeq" id="XP_026093261.1"/>
    </source>
</evidence>
<keyword evidence="4" id="KW-1185">Reference proteome</keyword>
<dbReference type="Proteomes" id="UP000515129">
    <property type="component" value="Chromosome 49"/>
</dbReference>
<dbReference type="GO" id="GO:0006955">
    <property type="term" value="P:immune response"/>
    <property type="evidence" value="ECO:0007669"/>
    <property type="project" value="InterPro"/>
</dbReference>
<dbReference type="GO" id="GO:0008009">
    <property type="term" value="F:chemokine activity"/>
    <property type="evidence" value="ECO:0007669"/>
    <property type="project" value="InterPro"/>
</dbReference>
<reference evidence="5" key="1">
    <citation type="submission" date="2025-08" db="UniProtKB">
        <authorList>
            <consortium name="RefSeq"/>
        </authorList>
    </citation>
    <scope>IDENTIFICATION</scope>
    <source>
        <strain evidence="5">Wakin</strain>
        <tissue evidence="5">Muscle</tissue>
    </source>
</reference>
<feature type="domain" description="Chemokine interleukin-8-like" evidence="3">
    <location>
        <begin position="26"/>
        <end position="85"/>
    </location>
</feature>
<dbReference type="SUPFAM" id="SSF54117">
    <property type="entry name" value="Interleukin 8-like chemokines"/>
    <property type="match status" value="1"/>
</dbReference>
<gene>
    <name evidence="5" type="primary">LOC113065944</name>
</gene>
<dbReference type="Pfam" id="PF00048">
    <property type="entry name" value="IL8"/>
    <property type="match status" value="1"/>
</dbReference>
<dbReference type="GeneID" id="113065944"/>
<feature type="signal peptide" evidence="2">
    <location>
        <begin position="1"/>
        <end position="24"/>
    </location>
</feature>
<evidence type="ECO:0000256" key="1">
    <source>
        <dbReference type="ARBA" id="ARBA00022514"/>
    </source>
</evidence>
<evidence type="ECO:0000313" key="4">
    <source>
        <dbReference type="Proteomes" id="UP000515129"/>
    </source>
</evidence>
<name>A0A6P6MBG3_CARAU</name>
<dbReference type="AlphaFoldDB" id="A0A6P6MBG3"/>
<dbReference type="RefSeq" id="XP_026093261.1">
    <property type="nucleotide sequence ID" value="XM_026237476.1"/>
</dbReference>
<accession>A0A6P6MBG3</accession>
<dbReference type="KEGG" id="caua:113065944"/>
<dbReference type="InterPro" id="IPR039809">
    <property type="entry name" value="Chemokine_b/g/d"/>
</dbReference>
<evidence type="ECO:0000256" key="2">
    <source>
        <dbReference type="SAM" id="SignalP"/>
    </source>
</evidence>